<organism evidence="3 4">
    <name type="scientific">Blastocystis sp. subtype 1 (strain ATCC 50177 / NandII)</name>
    <dbReference type="NCBI Taxonomy" id="478820"/>
    <lineage>
        <taxon>Eukaryota</taxon>
        <taxon>Sar</taxon>
        <taxon>Stramenopiles</taxon>
        <taxon>Bigyra</taxon>
        <taxon>Opalozoa</taxon>
        <taxon>Opalinata</taxon>
        <taxon>Blastocystidae</taxon>
        <taxon>Blastocystis</taxon>
    </lineage>
</organism>
<comment type="caution">
    <text evidence="3">The sequence shown here is derived from an EMBL/GenBank/DDBJ whole genome shotgun (WGS) entry which is preliminary data.</text>
</comment>
<accession>A0A196SKX6</accession>
<evidence type="ECO:0000313" key="4">
    <source>
        <dbReference type="Proteomes" id="UP000078348"/>
    </source>
</evidence>
<evidence type="ECO:0000256" key="2">
    <source>
        <dbReference type="SAM" id="SignalP"/>
    </source>
</evidence>
<keyword evidence="4" id="KW-1185">Reference proteome</keyword>
<dbReference type="AlphaFoldDB" id="A0A196SKX6"/>
<gene>
    <name evidence="3" type="ORF">AV274_0574</name>
</gene>
<dbReference type="EMBL" id="LXWW01000021">
    <property type="protein sequence ID" value="OAO17698.1"/>
    <property type="molecule type" value="Genomic_DNA"/>
</dbReference>
<name>A0A196SKX6_BLAHN</name>
<keyword evidence="2" id="KW-0732">Signal</keyword>
<feature type="chain" id="PRO_5008274687" evidence="2">
    <location>
        <begin position="21"/>
        <end position="227"/>
    </location>
</feature>
<protein>
    <submittedName>
        <fullName evidence="3">Uncharacterized protein</fullName>
    </submittedName>
</protein>
<sequence length="227" mass="26418">MLSFVVVLSLLATAFSKCTSLEGSCRYGMAKFTAQFNVNWRGVPTYEDHLNNMYYKRDNCTVKTYTTLDHKRLTCEEVGKGRFNCSSVIESVWVRVWDIASHKNIIDNCGMQWYEEYQNVMNTPCFINGKDFMSDAKQRVGYKSFVSVTIHNRIPEEYEDMHYEGKCVWEYEIEGFWSTLVITIFSISIGVLFILVLALYIYANKHRHEKRNTLNSSLVDQDAKPQV</sequence>
<keyword evidence="1" id="KW-0472">Membrane</keyword>
<keyword evidence="1" id="KW-0812">Transmembrane</keyword>
<proteinExistence type="predicted"/>
<feature type="signal peptide" evidence="2">
    <location>
        <begin position="1"/>
        <end position="20"/>
    </location>
</feature>
<evidence type="ECO:0000256" key="1">
    <source>
        <dbReference type="SAM" id="Phobius"/>
    </source>
</evidence>
<keyword evidence="1" id="KW-1133">Transmembrane helix</keyword>
<dbReference type="Proteomes" id="UP000078348">
    <property type="component" value="Unassembled WGS sequence"/>
</dbReference>
<reference evidence="3 4" key="1">
    <citation type="submission" date="2016-05" db="EMBL/GenBank/DDBJ databases">
        <title>Nuclear genome of Blastocystis sp. subtype 1 NandII.</title>
        <authorList>
            <person name="Gentekaki E."/>
            <person name="Curtis B."/>
            <person name="Stairs C."/>
            <person name="Eme L."/>
            <person name="Herman E."/>
            <person name="Klimes V."/>
            <person name="Arias M.C."/>
            <person name="Elias M."/>
            <person name="Hilliou F."/>
            <person name="Klute M."/>
            <person name="Malik S.-B."/>
            <person name="Pightling A."/>
            <person name="Rachubinski R."/>
            <person name="Salas D."/>
            <person name="Schlacht A."/>
            <person name="Suga H."/>
            <person name="Archibald J."/>
            <person name="Ball S.G."/>
            <person name="Clark G."/>
            <person name="Dacks J."/>
            <person name="Van Der Giezen M."/>
            <person name="Tsaousis A."/>
            <person name="Roger A."/>
        </authorList>
    </citation>
    <scope>NUCLEOTIDE SEQUENCE [LARGE SCALE GENOMIC DNA]</scope>
    <source>
        <strain evidence="4">ATCC 50177 / NandII</strain>
    </source>
</reference>
<feature type="transmembrane region" description="Helical" evidence="1">
    <location>
        <begin position="176"/>
        <end position="202"/>
    </location>
</feature>
<evidence type="ECO:0000313" key="3">
    <source>
        <dbReference type="EMBL" id="OAO17698.1"/>
    </source>
</evidence>